<dbReference type="Proteomes" id="UP000838756">
    <property type="component" value="Unassembled WGS sequence"/>
</dbReference>
<dbReference type="AlphaFoldDB" id="A0A8S4RAI9"/>
<dbReference type="EMBL" id="CAKXAJ010025036">
    <property type="protein sequence ID" value="CAH2234187.1"/>
    <property type="molecule type" value="Genomic_DNA"/>
</dbReference>
<reference evidence="1" key="1">
    <citation type="submission" date="2022-03" db="EMBL/GenBank/DDBJ databases">
        <authorList>
            <person name="Lindestad O."/>
        </authorList>
    </citation>
    <scope>NUCLEOTIDE SEQUENCE</scope>
</reference>
<evidence type="ECO:0000313" key="2">
    <source>
        <dbReference type="Proteomes" id="UP000838756"/>
    </source>
</evidence>
<keyword evidence="2" id="KW-1185">Reference proteome</keyword>
<comment type="caution">
    <text evidence="1">The sequence shown here is derived from an EMBL/GenBank/DDBJ whole genome shotgun (WGS) entry which is preliminary data.</text>
</comment>
<evidence type="ECO:0000313" key="1">
    <source>
        <dbReference type="EMBL" id="CAH2234187.1"/>
    </source>
</evidence>
<organism evidence="1 2">
    <name type="scientific">Pararge aegeria aegeria</name>
    <dbReference type="NCBI Taxonomy" id="348720"/>
    <lineage>
        <taxon>Eukaryota</taxon>
        <taxon>Metazoa</taxon>
        <taxon>Ecdysozoa</taxon>
        <taxon>Arthropoda</taxon>
        <taxon>Hexapoda</taxon>
        <taxon>Insecta</taxon>
        <taxon>Pterygota</taxon>
        <taxon>Neoptera</taxon>
        <taxon>Endopterygota</taxon>
        <taxon>Lepidoptera</taxon>
        <taxon>Glossata</taxon>
        <taxon>Ditrysia</taxon>
        <taxon>Papilionoidea</taxon>
        <taxon>Nymphalidae</taxon>
        <taxon>Satyrinae</taxon>
        <taxon>Satyrini</taxon>
        <taxon>Parargina</taxon>
        <taxon>Pararge</taxon>
    </lineage>
</organism>
<gene>
    <name evidence="1" type="primary">jg16636</name>
    <name evidence="1" type="ORF">PAEG_LOCUS12054</name>
</gene>
<accession>A0A8S4RAI9</accession>
<protein>
    <submittedName>
        <fullName evidence="1">Jg16636 protein</fullName>
    </submittedName>
</protein>
<sequence>MCLKEPNSRDIIDAKNILAKYSKRQTAVKHELAQSAVMCAGVGVTPSMVKDNSEIEEAELLERIANNKSIGGRSAIQVLVSTLASRGRSVCKQRGSSDEMFKGF</sequence>
<name>A0A8S4RAI9_9NEOP</name>
<proteinExistence type="predicted"/>